<organism evidence="2">
    <name type="scientific">Oryza punctata</name>
    <name type="common">Red rice</name>
    <dbReference type="NCBI Taxonomy" id="4537"/>
    <lineage>
        <taxon>Eukaryota</taxon>
        <taxon>Viridiplantae</taxon>
        <taxon>Streptophyta</taxon>
        <taxon>Embryophyta</taxon>
        <taxon>Tracheophyta</taxon>
        <taxon>Spermatophyta</taxon>
        <taxon>Magnoliopsida</taxon>
        <taxon>Liliopsida</taxon>
        <taxon>Poales</taxon>
        <taxon>Poaceae</taxon>
        <taxon>BOP clade</taxon>
        <taxon>Oryzoideae</taxon>
        <taxon>Oryzeae</taxon>
        <taxon>Oryzinae</taxon>
        <taxon>Oryza</taxon>
    </lineage>
</organism>
<feature type="region of interest" description="Disordered" evidence="1">
    <location>
        <begin position="404"/>
        <end position="425"/>
    </location>
</feature>
<dbReference type="STRING" id="4537.A0A0E0ME08"/>
<dbReference type="Gramene" id="OPUNC11G07190.1">
    <property type="protein sequence ID" value="OPUNC11G07190.1"/>
    <property type="gene ID" value="OPUNC11G07190"/>
</dbReference>
<evidence type="ECO:0000313" key="2">
    <source>
        <dbReference type="EnsemblPlants" id="OPUNC11G07190.1"/>
    </source>
</evidence>
<dbReference type="InterPro" id="IPR032675">
    <property type="entry name" value="LRR_dom_sf"/>
</dbReference>
<accession>A0A0E0ME08</accession>
<reference evidence="2" key="1">
    <citation type="submission" date="2015-04" db="UniProtKB">
        <authorList>
            <consortium name="EnsemblPlants"/>
        </authorList>
    </citation>
    <scope>IDENTIFICATION</scope>
</reference>
<protein>
    <recommendedName>
        <fullName evidence="4">Rx N-terminal domain-containing protein</fullName>
    </recommendedName>
</protein>
<sequence>MANPTSSLLLRGSIFTREVKSTESSRRRGQICLWRAARTRENLLLRSSTSISLFARIQSEIKRERLALHHCQMAEAALLALSKIGSYAAIEAAMVAKSKISNLMELSATTLETVEASKDLGEQLEKMIQLRNLWIDNIKAEHCAELLASLSKMPLLSSLLLSASDENEKLNIENLVPTSTILQKLIIRGCTAEKTLMCRMFREFGGRLKYLALSQCHLEKDPLEGLTSCVPNLTYLYLNKVHSNSAHTLVLPAKSFPLLKTLVLRNMSDVNVLKIGADAVPCIEGLYIVSLSNLKSVPERIESLSSLKKLTLLGLHNDFKAEWNKKRMHEKMKHTFHSIDGSTTCPAKTTALDISTMKYANGWSATKSTGGGGTPEGSIHVMVAAAATVPSSFTSITALCCTPATNNGEPEPSSYTMSDRSASSG</sequence>
<dbReference type="AlphaFoldDB" id="A0A0E0ME08"/>
<evidence type="ECO:0008006" key="4">
    <source>
        <dbReference type="Google" id="ProtNLM"/>
    </source>
</evidence>
<keyword evidence="3" id="KW-1185">Reference proteome</keyword>
<proteinExistence type="predicted"/>
<dbReference type="EnsemblPlants" id="OPUNC11G07190.1">
    <property type="protein sequence ID" value="OPUNC11G07190.1"/>
    <property type="gene ID" value="OPUNC11G07190"/>
</dbReference>
<evidence type="ECO:0000256" key="1">
    <source>
        <dbReference type="SAM" id="MobiDB-lite"/>
    </source>
</evidence>
<dbReference type="Gene3D" id="3.80.10.10">
    <property type="entry name" value="Ribonuclease Inhibitor"/>
    <property type="match status" value="1"/>
</dbReference>
<dbReference type="Proteomes" id="UP000026962">
    <property type="component" value="Chromosome 11"/>
</dbReference>
<dbReference type="SUPFAM" id="SSF52058">
    <property type="entry name" value="L domain-like"/>
    <property type="match status" value="1"/>
</dbReference>
<reference evidence="2" key="2">
    <citation type="submission" date="2018-05" db="EMBL/GenBank/DDBJ databases">
        <title>OpunRS2 (Oryza punctata Reference Sequence Version 2).</title>
        <authorList>
            <person name="Zhang J."/>
            <person name="Kudrna D."/>
            <person name="Lee S."/>
            <person name="Talag J."/>
            <person name="Welchert J."/>
            <person name="Wing R.A."/>
        </authorList>
    </citation>
    <scope>NUCLEOTIDE SEQUENCE [LARGE SCALE GENOMIC DNA]</scope>
</reference>
<evidence type="ECO:0000313" key="3">
    <source>
        <dbReference type="Proteomes" id="UP000026962"/>
    </source>
</evidence>
<name>A0A0E0ME08_ORYPU</name>